<dbReference type="VEuPathDB" id="FungiDB:PLEOSDRAFT_158952"/>
<feature type="region of interest" description="Disordered" evidence="1">
    <location>
        <begin position="170"/>
        <end position="193"/>
    </location>
</feature>
<gene>
    <name evidence="2" type="ORF">PLEOSDRAFT_158952</name>
</gene>
<organism evidence="2 3">
    <name type="scientific">Pleurotus ostreatus (strain PC15)</name>
    <name type="common">Oyster mushroom</name>
    <dbReference type="NCBI Taxonomy" id="1137138"/>
    <lineage>
        <taxon>Eukaryota</taxon>
        <taxon>Fungi</taxon>
        <taxon>Dikarya</taxon>
        <taxon>Basidiomycota</taxon>
        <taxon>Agaricomycotina</taxon>
        <taxon>Agaricomycetes</taxon>
        <taxon>Agaricomycetidae</taxon>
        <taxon>Agaricales</taxon>
        <taxon>Pleurotineae</taxon>
        <taxon>Pleurotaceae</taxon>
        <taxon>Pleurotus</taxon>
    </lineage>
</organism>
<protein>
    <submittedName>
        <fullName evidence="2">Uncharacterized protein</fullName>
    </submittedName>
</protein>
<feature type="compositionally biased region" description="Basic and acidic residues" evidence="1">
    <location>
        <begin position="170"/>
        <end position="180"/>
    </location>
</feature>
<evidence type="ECO:0000256" key="1">
    <source>
        <dbReference type="SAM" id="MobiDB-lite"/>
    </source>
</evidence>
<name>A0A067NGZ2_PLEO1</name>
<evidence type="ECO:0000313" key="3">
    <source>
        <dbReference type="Proteomes" id="UP000027073"/>
    </source>
</evidence>
<proteinExistence type="predicted"/>
<sequence>MAATYHDSCNKQSREFDLVPLRRVLTSSSSSGEPVSLPGVEFERTKVPQISLEPAFLPLHLEPTEERNIGEIYQCSHWTEWNVFNENLMEHTLTDMWGIEDGGHVPTSRSRVAETAAPELESQQAQSFESTFAVSEARTITVQEREEIVSHPFTHFDNPTASIPTTCTKDAHTAAARTERSLPSNFVHPNGHS</sequence>
<dbReference type="HOGENOM" id="CLU_1409329_0_0_1"/>
<dbReference type="Proteomes" id="UP000027073">
    <property type="component" value="Unassembled WGS sequence"/>
</dbReference>
<reference evidence="3" key="1">
    <citation type="journal article" date="2014" name="Proc. Natl. Acad. Sci. U.S.A.">
        <title>Extensive sampling of basidiomycete genomes demonstrates inadequacy of the white-rot/brown-rot paradigm for wood decay fungi.</title>
        <authorList>
            <person name="Riley R."/>
            <person name="Salamov A.A."/>
            <person name="Brown D.W."/>
            <person name="Nagy L.G."/>
            <person name="Floudas D."/>
            <person name="Held B.W."/>
            <person name="Levasseur A."/>
            <person name="Lombard V."/>
            <person name="Morin E."/>
            <person name="Otillar R."/>
            <person name="Lindquist E.A."/>
            <person name="Sun H."/>
            <person name="LaButti K.M."/>
            <person name="Schmutz J."/>
            <person name="Jabbour D."/>
            <person name="Luo H."/>
            <person name="Baker S.E."/>
            <person name="Pisabarro A.G."/>
            <person name="Walton J.D."/>
            <person name="Blanchette R.A."/>
            <person name="Henrissat B."/>
            <person name="Martin F."/>
            <person name="Cullen D."/>
            <person name="Hibbett D.S."/>
            <person name="Grigoriev I.V."/>
        </authorList>
    </citation>
    <scope>NUCLEOTIDE SEQUENCE [LARGE SCALE GENOMIC DNA]</scope>
    <source>
        <strain evidence="3">PC15</strain>
    </source>
</reference>
<dbReference type="AlphaFoldDB" id="A0A067NGZ2"/>
<evidence type="ECO:0000313" key="2">
    <source>
        <dbReference type="EMBL" id="KDQ27139.1"/>
    </source>
</evidence>
<dbReference type="InParanoid" id="A0A067NGZ2"/>
<dbReference type="EMBL" id="KL198009">
    <property type="protein sequence ID" value="KDQ27139.1"/>
    <property type="molecule type" value="Genomic_DNA"/>
</dbReference>
<accession>A0A067NGZ2</accession>